<protein>
    <submittedName>
        <fullName evidence="1">Uncharacterized protein</fullName>
    </submittedName>
</protein>
<dbReference type="Proteomes" id="UP000549066">
    <property type="component" value="Unassembled WGS sequence"/>
</dbReference>
<organism evidence="1 2">
    <name type="scientific">Agromyces hippuratus</name>
    <dbReference type="NCBI Taxonomy" id="286438"/>
    <lineage>
        <taxon>Bacteria</taxon>
        <taxon>Bacillati</taxon>
        <taxon>Actinomycetota</taxon>
        <taxon>Actinomycetes</taxon>
        <taxon>Micrococcales</taxon>
        <taxon>Microbacteriaceae</taxon>
        <taxon>Agromyces</taxon>
    </lineage>
</organism>
<dbReference type="AlphaFoldDB" id="A0A852WZG7"/>
<comment type="caution">
    <text evidence="1">The sequence shown here is derived from an EMBL/GenBank/DDBJ whole genome shotgun (WGS) entry which is preliminary data.</text>
</comment>
<gene>
    <name evidence="1" type="ORF">BJY17_002357</name>
</gene>
<dbReference type="RefSeq" id="WP_179551532.1">
    <property type="nucleotide sequence ID" value="NZ_JACCFI010000001.1"/>
</dbReference>
<keyword evidence="2" id="KW-1185">Reference proteome</keyword>
<proteinExistence type="predicted"/>
<name>A0A852WZG7_9MICO</name>
<accession>A0A852WZG7</accession>
<evidence type="ECO:0000313" key="1">
    <source>
        <dbReference type="EMBL" id="NYG21610.1"/>
    </source>
</evidence>
<dbReference type="PROSITE" id="PS51257">
    <property type="entry name" value="PROKAR_LIPOPROTEIN"/>
    <property type="match status" value="1"/>
</dbReference>
<evidence type="ECO:0000313" key="2">
    <source>
        <dbReference type="Proteomes" id="UP000549066"/>
    </source>
</evidence>
<sequence length="614" mass="64048">MSHRAEGSGVLRAVGVALVLLLGVAGCVPSPPDPVESPSPEVIPGPRLGDRLDDDGTIPLDLALDLFAAGFGPIDGGDPDAVELPVHSGTMAIRGLMRHWEELTPDQQSTVDAIFESGARDEAETGDAADLEGTDLGGRVVPALRMEPTESIRGITALVAEVQAELEDLLGRRLSVPIEAGASDAVADPKYHAFAWANIGGSHVGAGRMDACEIDVLQPGWDVIDTPQFRTLIAHEVMHCFQFDGAGGVADVADGASWVVEGGATFAAVAVAPTDYFDARWDEWLREPRIPLSKREYDALGVFAVAEQEGADVWQHLVPLLQAGDTAAGLELLFDRPREEALTAIARRLVREPRVGPEWDSDGPHITTAQGAIGIILFTGASIDEVATILPFATAPYTIGFEAGSEVIDVAVFGGRGVIGVPRGATDEVGTEFLRRYCVTGFCECPGGGVLGTELPPGARLGLALTSPHPSAPSTVTIQASTTSQAEACGNRTPGEVLVVRFDSPEPFEVHGGHCIVQDSGDLLIQAGDGRMPQGYDAPTEHRDDVAISIYKNPASAPHAGSVDLSVGGVRHSGGSTILVSPDGLSGSFALDSGYAGEWVCAGFVTPEEAFGTG</sequence>
<dbReference type="EMBL" id="JACCFI010000001">
    <property type="protein sequence ID" value="NYG21610.1"/>
    <property type="molecule type" value="Genomic_DNA"/>
</dbReference>
<reference evidence="1 2" key="1">
    <citation type="submission" date="2020-07" db="EMBL/GenBank/DDBJ databases">
        <title>Sequencing the genomes of 1000 actinobacteria strains.</title>
        <authorList>
            <person name="Klenk H.-P."/>
        </authorList>
    </citation>
    <scope>NUCLEOTIDE SEQUENCE [LARGE SCALE GENOMIC DNA]</scope>
    <source>
        <strain evidence="1 2">DSM 8598</strain>
    </source>
</reference>